<dbReference type="EMBL" id="CAJVPY010014993">
    <property type="protein sequence ID" value="CAG8749387.1"/>
    <property type="molecule type" value="Genomic_DNA"/>
</dbReference>
<evidence type="ECO:0000313" key="1">
    <source>
        <dbReference type="EMBL" id="CAG8749387.1"/>
    </source>
</evidence>
<accession>A0A9N9NNI1</accession>
<gene>
    <name evidence="1" type="ORF">DERYTH_LOCUS16746</name>
</gene>
<name>A0A9N9NNI1_9GLOM</name>
<organism evidence="1 2">
    <name type="scientific">Dentiscutata erythropus</name>
    <dbReference type="NCBI Taxonomy" id="1348616"/>
    <lineage>
        <taxon>Eukaryota</taxon>
        <taxon>Fungi</taxon>
        <taxon>Fungi incertae sedis</taxon>
        <taxon>Mucoromycota</taxon>
        <taxon>Glomeromycotina</taxon>
        <taxon>Glomeromycetes</taxon>
        <taxon>Diversisporales</taxon>
        <taxon>Gigasporaceae</taxon>
        <taxon>Dentiscutata</taxon>
    </lineage>
</organism>
<evidence type="ECO:0000313" key="2">
    <source>
        <dbReference type="Proteomes" id="UP000789405"/>
    </source>
</evidence>
<keyword evidence="2" id="KW-1185">Reference proteome</keyword>
<proteinExistence type="predicted"/>
<reference evidence="1" key="1">
    <citation type="submission" date="2021-06" db="EMBL/GenBank/DDBJ databases">
        <authorList>
            <person name="Kallberg Y."/>
            <person name="Tangrot J."/>
            <person name="Rosling A."/>
        </authorList>
    </citation>
    <scope>NUCLEOTIDE SEQUENCE</scope>
    <source>
        <strain evidence="1">MA453B</strain>
    </source>
</reference>
<protein>
    <submittedName>
        <fullName evidence="1">1145_t:CDS:1</fullName>
    </submittedName>
</protein>
<feature type="non-terminal residue" evidence="1">
    <location>
        <position position="1"/>
    </location>
</feature>
<sequence>GKPLKEYTKETKGKNRSLSYFTDETGAKITNDSHVYAKVQKPGDVYEVKIKTNAANSWNPIIAQIYIDGYMDNSQHIMLSSESKTQNTFSNATGDTKYYFKFRNFTLSEFDQLERQESRGLGYPGAVSAIFYLARFVDNDMPTVPDFLLRSQDDTIDSKKLNTKIPTSFDKSEEKLLPPLNCEKFKNEPIAILHLNYRPAPWFSDEIEKTFNEDYSEEFNYEYLNLIHQGHRIMIYLSIFIFFIKFTYIYRHEIVEEILHLQDWLDQYIITIIKELYVKFEEYMKWEKYEYPAISSFPYIS</sequence>
<dbReference type="AlphaFoldDB" id="A0A9N9NNI1"/>
<comment type="caution">
    <text evidence="1">The sequence shown here is derived from an EMBL/GenBank/DDBJ whole genome shotgun (WGS) entry which is preliminary data.</text>
</comment>
<dbReference type="OrthoDB" id="2324829at2759"/>
<dbReference type="Proteomes" id="UP000789405">
    <property type="component" value="Unassembled WGS sequence"/>
</dbReference>